<proteinExistence type="predicted"/>
<feature type="compositionally biased region" description="Low complexity" evidence="1">
    <location>
        <begin position="307"/>
        <end position="328"/>
    </location>
</feature>
<keyword evidence="3" id="KW-1185">Reference proteome</keyword>
<protein>
    <submittedName>
        <fullName evidence="2">Uncharacterized protein</fullName>
    </submittedName>
</protein>
<dbReference type="EMBL" id="JBBWRZ010000007">
    <property type="protein sequence ID" value="KAK8231982.1"/>
    <property type="molecule type" value="Genomic_DNA"/>
</dbReference>
<evidence type="ECO:0000313" key="3">
    <source>
        <dbReference type="Proteomes" id="UP001492380"/>
    </source>
</evidence>
<feature type="region of interest" description="Disordered" evidence="1">
    <location>
        <begin position="426"/>
        <end position="458"/>
    </location>
</feature>
<sequence>MPLAQLATIAQAGSLFTATRSLWELTRMVRTKRRQSKQTQRVEELLDELEIFVERGVLTKKEYTAFCIQVEKSIADGEATPLEAQAQVLDFVEALESIDAEFNDSEYESEDDRSRRRRRHQRRSSEPTLHSESFNDTRRALGRSHSVQDPYGGLVPQSIPPMPVALPSQFQNRQLYGYGRPPFHTAAAAPPPPPVHEDPRAGVPPTSFAMPRYGASASTFAPNKSNPSFAANTSRNSSSAAYLHHRRPRPVPHGSSLSSSNTPKVTTSFSSRPPDPSPSHHPGRHHATSASAARPVSSDSSGVDADTSSFSSGTASPASPISSSSSRSSSDESDYRLQPSREAPQNLSHRTKPLHPQPVPQADHPRIFYMPPPPNAPTMTSVPVAPIPAPPVVRVHPAAPAPTIAHPVPLSPRSQLLSRDAKALGVNLQPLPRSSSRASSAAGTYLDPQGEYGKRRRR</sequence>
<evidence type="ECO:0000313" key="2">
    <source>
        <dbReference type="EMBL" id="KAK8231982.1"/>
    </source>
</evidence>
<comment type="caution">
    <text evidence="2">The sequence shown here is derived from an EMBL/GenBank/DDBJ whole genome shotgun (WGS) entry which is preliminary data.</text>
</comment>
<feature type="compositionally biased region" description="Polar residues" evidence="1">
    <location>
        <begin position="216"/>
        <end position="227"/>
    </location>
</feature>
<feature type="region of interest" description="Disordered" evidence="1">
    <location>
        <begin position="102"/>
        <end position="366"/>
    </location>
</feature>
<evidence type="ECO:0000256" key="1">
    <source>
        <dbReference type="SAM" id="MobiDB-lite"/>
    </source>
</evidence>
<feature type="compositionally biased region" description="Low complexity" evidence="1">
    <location>
        <begin position="228"/>
        <end position="241"/>
    </location>
</feature>
<accession>A0ABR1YKB5</accession>
<dbReference type="Proteomes" id="UP001492380">
    <property type="component" value="Unassembled WGS sequence"/>
</dbReference>
<feature type="compositionally biased region" description="Acidic residues" evidence="1">
    <location>
        <begin position="102"/>
        <end position="111"/>
    </location>
</feature>
<organism evidence="2 3">
    <name type="scientific">Phyllosticta capitalensis</name>
    <dbReference type="NCBI Taxonomy" id="121624"/>
    <lineage>
        <taxon>Eukaryota</taxon>
        <taxon>Fungi</taxon>
        <taxon>Dikarya</taxon>
        <taxon>Ascomycota</taxon>
        <taxon>Pezizomycotina</taxon>
        <taxon>Dothideomycetes</taxon>
        <taxon>Dothideomycetes incertae sedis</taxon>
        <taxon>Botryosphaeriales</taxon>
        <taxon>Phyllostictaceae</taxon>
        <taxon>Phyllosticta</taxon>
    </lineage>
</organism>
<reference evidence="2 3" key="1">
    <citation type="submission" date="2024-04" db="EMBL/GenBank/DDBJ databases">
        <title>Phyllosticta paracitricarpa is synonymous to the EU quarantine fungus P. citricarpa based on phylogenomic analyses.</title>
        <authorList>
            <consortium name="Lawrence Berkeley National Laboratory"/>
            <person name="Van Ingen-Buijs V.A."/>
            <person name="Van Westerhoven A.C."/>
            <person name="Haridas S."/>
            <person name="Skiadas P."/>
            <person name="Martin F."/>
            <person name="Groenewald J.Z."/>
            <person name="Crous P.W."/>
            <person name="Seidl M.F."/>
        </authorList>
    </citation>
    <scope>NUCLEOTIDE SEQUENCE [LARGE SCALE GENOMIC DNA]</scope>
    <source>
        <strain evidence="2 3">CBS 123374</strain>
    </source>
</reference>
<feature type="compositionally biased region" description="Low complexity" evidence="1">
    <location>
        <begin position="433"/>
        <end position="442"/>
    </location>
</feature>
<name>A0ABR1YKB5_9PEZI</name>
<feature type="compositionally biased region" description="Polar residues" evidence="1">
    <location>
        <begin position="255"/>
        <end position="267"/>
    </location>
</feature>
<gene>
    <name evidence="2" type="ORF">HDK90DRAFT_467189</name>
</gene>